<evidence type="ECO:0000313" key="2">
    <source>
        <dbReference type="Proteomes" id="UP000431744"/>
    </source>
</evidence>
<comment type="caution">
    <text evidence="1">The sequence shown here is derived from an EMBL/GenBank/DDBJ whole genome shotgun (WGS) entry which is preliminary data.</text>
</comment>
<dbReference type="AlphaFoldDB" id="A0A6H9WMA7"/>
<name>A0A6H9WMA7_9MICO</name>
<dbReference type="InterPro" id="IPR011990">
    <property type="entry name" value="TPR-like_helical_dom_sf"/>
</dbReference>
<dbReference type="Gene3D" id="1.25.40.10">
    <property type="entry name" value="Tetratricopeptide repeat domain"/>
    <property type="match status" value="1"/>
</dbReference>
<gene>
    <name evidence="1" type="ORF">F8O04_12415</name>
</gene>
<proteinExistence type="predicted"/>
<dbReference type="Proteomes" id="UP000431744">
    <property type="component" value="Unassembled WGS sequence"/>
</dbReference>
<organism evidence="1 2">
    <name type="scientific">Pseudoclavibacter endophyticus</name>
    <dbReference type="NCBI Taxonomy" id="1778590"/>
    <lineage>
        <taxon>Bacteria</taxon>
        <taxon>Bacillati</taxon>
        <taxon>Actinomycetota</taxon>
        <taxon>Actinomycetes</taxon>
        <taxon>Micrococcales</taxon>
        <taxon>Microbacteriaceae</taxon>
        <taxon>Pseudoclavibacter</taxon>
    </lineage>
</organism>
<reference evidence="1 2" key="1">
    <citation type="submission" date="2019-09" db="EMBL/GenBank/DDBJ databases">
        <title>Phylogeny of genus Pseudoclavibacter and closely related genus.</title>
        <authorList>
            <person name="Li Y."/>
        </authorList>
    </citation>
    <scope>NUCLEOTIDE SEQUENCE [LARGE SCALE GENOMIC DNA]</scope>
    <source>
        <strain evidence="1 2">EGI 60007</strain>
    </source>
</reference>
<accession>A0A6H9WMA7</accession>
<dbReference type="SUPFAM" id="SSF48452">
    <property type="entry name" value="TPR-like"/>
    <property type="match status" value="1"/>
</dbReference>
<dbReference type="EMBL" id="WBJY01000003">
    <property type="protein sequence ID" value="KAB1647818.1"/>
    <property type="molecule type" value="Genomic_DNA"/>
</dbReference>
<evidence type="ECO:0000313" key="1">
    <source>
        <dbReference type="EMBL" id="KAB1647818.1"/>
    </source>
</evidence>
<keyword evidence="2" id="KW-1185">Reference proteome</keyword>
<sequence>MRGYPRRVPEPIILGYDPETLRERIDVEAAEARLDEVRQYRSLAALTEQVVLLRMLGRLDEAFEVAQAAYRQSRFTGAREDALGARMRRAQVQHYQGKLDTALVELTGCVDEAVAHEWHEHAGFALQYRGRVKFEQADYRGALTDFEAAQDHRERQGVPPSQLEPTTFAIRVTRAVLEGAESPADDAPLGVGIPTLDA</sequence>
<evidence type="ECO:0008006" key="3">
    <source>
        <dbReference type="Google" id="ProtNLM"/>
    </source>
</evidence>
<dbReference type="OrthoDB" id="4793449at2"/>
<protein>
    <recommendedName>
        <fullName evidence="3">Tetratricopeptide repeat protein</fullName>
    </recommendedName>
</protein>